<dbReference type="Pfam" id="PF14223">
    <property type="entry name" value="Retrotran_gag_2"/>
    <property type="match status" value="1"/>
</dbReference>
<evidence type="ECO:0000256" key="1">
    <source>
        <dbReference type="SAM" id="MobiDB-lite"/>
    </source>
</evidence>
<accession>A0ABR0WLK4</accession>
<evidence type="ECO:0000313" key="3">
    <source>
        <dbReference type="Proteomes" id="UP001318860"/>
    </source>
</evidence>
<comment type="caution">
    <text evidence="2">The sequence shown here is derived from an EMBL/GenBank/DDBJ whole genome shotgun (WGS) entry which is preliminary data.</text>
</comment>
<organism evidence="2 3">
    <name type="scientific">Rehmannia glutinosa</name>
    <name type="common">Chinese foxglove</name>
    <dbReference type="NCBI Taxonomy" id="99300"/>
    <lineage>
        <taxon>Eukaryota</taxon>
        <taxon>Viridiplantae</taxon>
        <taxon>Streptophyta</taxon>
        <taxon>Embryophyta</taxon>
        <taxon>Tracheophyta</taxon>
        <taxon>Spermatophyta</taxon>
        <taxon>Magnoliopsida</taxon>
        <taxon>eudicotyledons</taxon>
        <taxon>Gunneridae</taxon>
        <taxon>Pentapetalae</taxon>
        <taxon>asterids</taxon>
        <taxon>lamiids</taxon>
        <taxon>Lamiales</taxon>
        <taxon>Orobanchaceae</taxon>
        <taxon>Rehmannieae</taxon>
        <taxon>Rehmannia</taxon>
    </lineage>
</organism>
<dbReference type="PANTHER" id="PTHR47481:SF2">
    <property type="entry name" value="RETROTRANSPOSON GAG DOMAIN-CONTAINING PROTEIN"/>
    <property type="match status" value="1"/>
</dbReference>
<feature type="compositionally biased region" description="Polar residues" evidence="1">
    <location>
        <begin position="11"/>
        <end position="31"/>
    </location>
</feature>
<dbReference type="EMBL" id="JABTTQ020000010">
    <property type="protein sequence ID" value="KAK6148412.1"/>
    <property type="molecule type" value="Genomic_DNA"/>
</dbReference>
<proteinExistence type="predicted"/>
<feature type="region of interest" description="Disordered" evidence="1">
    <location>
        <begin position="1"/>
        <end position="31"/>
    </location>
</feature>
<sequence length="257" mass="28223">MGQHQAGPARPTSNISLSFKMSSASPNNSENLPLFNPSSSINLTKLTRLNYPTWKATMLPYLKGQKVLGYVDGTIQKPNKTVTSTDGSTIPNPSYEIWETQDNLILSCINSSLLDAVLAQVAHYSTSAEVWTALNSVFALQSRAKAVHVRSQLSNLQKGNQSATDYFMTIKRLTDELAIADQPLKCDDIVTYLLAGLRPEYDSLISMVSRRDGSLTLEEIYSMLLTCEARIQHNTQILTLPVASANIATRSQFSFGG</sequence>
<evidence type="ECO:0000313" key="2">
    <source>
        <dbReference type="EMBL" id="KAK6148412.1"/>
    </source>
</evidence>
<dbReference type="Proteomes" id="UP001318860">
    <property type="component" value="Unassembled WGS sequence"/>
</dbReference>
<evidence type="ECO:0008006" key="4">
    <source>
        <dbReference type="Google" id="ProtNLM"/>
    </source>
</evidence>
<protein>
    <recommendedName>
        <fullName evidence="4">Retrotransposon Copia-like N-terminal domain-containing protein</fullName>
    </recommendedName>
</protein>
<keyword evidence="3" id="KW-1185">Reference proteome</keyword>
<gene>
    <name evidence="2" type="ORF">DH2020_019324</name>
</gene>
<dbReference type="PANTHER" id="PTHR47481">
    <property type="match status" value="1"/>
</dbReference>
<name>A0ABR0WLK4_REHGL</name>
<reference evidence="2 3" key="1">
    <citation type="journal article" date="2021" name="Comput. Struct. Biotechnol. J.">
        <title>De novo genome assembly of the potent medicinal plant Rehmannia glutinosa using nanopore technology.</title>
        <authorList>
            <person name="Ma L."/>
            <person name="Dong C."/>
            <person name="Song C."/>
            <person name="Wang X."/>
            <person name="Zheng X."/>
            <person name="Niu Y."/>
            <person name="Chen S."/>
            <person name="Feng W."/>
        </authorList>
    </citation>
    <scope>NUCLEOTIDE SEQUENCE [LARGE SCALE GENOMIC DNA]</scope>
    <source>
        <strain evidence="2">DH-2019</strain>
    </source>
</reference>